<sequence length="121" mass="14542">MRENFFCFSYKTRQRNVKKLLLEGIKLGTTIATDCWKGYLNLNSLGFVHITVNNLKNFFDPLTGANTQAIENRWSIYKRKYKGRYINFKSKVSLIFAEFMFKPQYKHDTYNTLMKNYYKFD</sequence>
<feature type="domain" description="ISXO2-like transposase" evidence="1">
    <location>
        <begin position="11"/>
        <end position="91"/>
    </location>
</feature>
<dbReference type="AlphaFoldDB" id="A0A059F4G3"/>
<dbReference type="Proteomes" id="UP000030655">
    <property type="component" value="Unassembled WGS sequence"/>
</dbReference>
<keyword evidence="3" id="KW-1185">Reference proteome</keyword>
<dbReference type="PANTHER" id="PTHR47163:SF2">
    <property type="entry name" value="SI:DKEY-17M8.2"/>
    <property type="match status" value="1"/>
</dbReference>
<dbReference type="OrthoDB" id="8597234at2759"/>
<evidence type="ECO:0000259" key="1">
    <source>
        <dbReference type="Pfam" id="PF12762"/>
    </source>
</evidence>
<dbReference type="EMBL" id="KK365132">
    <property type="protein sequence ID" value="KCZ82163.1"/>
    <property type="molecule type" value="Genomic_DNA"/>
</dbReference>
<dbReference type="InterPro" id="IPR024445">
    <property type="entry name" value="Tnp_ISXO2-like"/>
</dbReference>
<dbReference type="PANTHER" id="PTHR47163">
    <property type="entry name" value="DDE_TNP_IS1595 DOMAIN-CONTAINING PROTEIN"/>
    <property type="match status" value="1"/>
</dbReference>
<reference evidence="3" key="1">
    <citation type="submission" date="2013-02" db="EMBL/GenBank/DDBJ databases">
        <authorList>
            <consortium name="The Broad Institute Genome Sequencing Platform"/>
            <person name="Cuomo C."/>
            <person name="Becnel J."/>
            <person name="Sanscrainte N."/>
            <person name="Walker B."/>
            <person name="Young S.K."/>
            <person name="Zeng Q."/>
            <person name="Gargeya S."/>
            <person name="Fitzgerald M."/>
            <person name="Haas B."/>
            <person name="Abouelleil A."/>
            <person name="Alvarado L."/>
            <person name="Arachchi H.M."/>
            <person name="Berlin A.M."/>
            <person name="Chapman S.B."/>
            <person name="Dewar J."/>
            <person name="Goldberg J."/>
            <person name="Griggs A."/>
            <person name="Gujja S."/>
            <person name="Hansen M."/>
            <person name="Howarth C."/>
            <person name="Imamovic A."/>
            <person name="Larimer J."/>
            <person name="McCowan C."/>
            <person name="Murphy C."/>
            <person name="Neiman D."/>
            <person name="Pearson M."/>
            <person name="Priest M."/>
            <person name="Roberts A."/>
            <person name="Saif S."/>
            <person name="Shea T."/>
            <person name="Sisk P."/>
            <person name="Sykes S."/>
            <person name="Wortman J."/>
            <person name="Nusbaum C."/>
            <person name="Birren B."/>
        </authorList>
    </citation>
    <scope>NUCLEOTIDE SEQUENCE [LARGE SCALE GENOMIC DNA]</scope>
    <source>
        <strain evidence="3">PRA339</strain>
    </source>
</reference>
<accession>A0A059F4G3</accession>
<evidence type="ECO:0000313" key="3">
    <source>
        <dbReference type="Proteomes" id="UP000030655"/>
    </source>
</evidence>
<proteinExistence type="predicted"/>
<protein>
    <recommendedName>
        <fullName evidence="1">ISXO2-like transposase domain-containing protein</fullName>
    </recommendedName>
</protein>
<name>A0A059F4G3_9MICR</name>
<organism evidence="2 3">
    <name type="scientific">Anncaliia algerae PRA339</name>
    <dbReference type="NCBI Taxonomy" id="1288291"/>
    <lineage>
        <taxon>Eukaryota</taxon>
        <taxon>Fungi</taxon>
        <taxon>Fungi incertae sedis</taxon>
        <taxon>Microsporidia</taxon>
        <taxon>Tubulinosematoidea</taxon>
        <taxon>Tubulinosematidae</taxon>
        <taxon>Anncaliia</taxon>
    </lineage>
</organism>
<dbReference type="InterPro" id="IPR053164">
    <property type="entry name" value="IS1016-like_transposase"/>
</dbReference>
<reference evidence="2 3" key="2">
    <citation type="submission" date="2014-03" db="EMBL/GenBank/DDBJ databases">
        <title>The Genome Sequence of Anncaliia algerae insect isolate PRA339.</title>
        <authorList>
            <consortium name="The Broad Institute Genome Sequencing Platform"/>
            <consortium name="The Broad Institute Genome Sequencing Center for Infectious Disease"/>
            <person name="Cuomo C."/>
            <person name="Becnel J."/>
            <person name="Sanscrainte N."/>
            <person name="Walker B."/>
            <person name="Young S.K."/>
            <person name="Zeng Q."/>
            <person name="Gargeya S."/>
            <person name="Fitzgerald M."/>
            <person name="Haas B."/>
            <person name="Abouelleil A."/>
            <person name="Alvarado L."/>
            <person name="Arachchi H.M."/>
            <person name="Berlin A.M."/>
            <person name="Chapman S.B."/>
            <person name="Dewar J."/>
            <person name="Goldberg J."/>
            <person name="Griggs A."/>
            <person name="Gujja S."/>
            <person name="Hansen M."/>
            <person name="Howarth C."/>
            <person name="Imamovic A."/>
            <person name="Larimer J."/>
            <person name="McCowan C."/>
            <person name="Murphy C."/>
            <person name="Neiman D."/>
            <person name="Pearson M."/>
            <person name="Priest M."/>
            <person name="Roberts A."/>
            <person name="Saif S."/>
            <person name="Shea T."/>
            <person name="Sisk P."/>
            <person name="Sykes S."/>
            <person name="Wortman J."/>
            <person name="Nusbaum C."/>
            <person name="Birren B."/>
        </authorList>
    </citation>
    <scope>NUCLEOTIDE SEQUENCE [LARGE SCALE GENOMIC DNA]</scope>
    <source>
        <strain evidence="2 3">PRA339</strain>
    </source>
</reference>
<gene>
    <name evidence="2" type="ORF">H312_00440</name>
</gene>
<dbReference type="HOGENOM" id="CLU_044348_6_1_1"/>
<dbReference type="Pfam" id="PF12762">
    <property type="entry name" value="DDE_Tnp_IS1595"/>
    <property type="match status" value="1"/>
</dbReference>
<evidence type="ECO:0000313" key="2">
    <source>
        <dbReference type="EMBL" id="KCZ82163.1"/>
    </source>
</evidence>
<dbReference type="VEuPathDB" id="MicrosporidiaDB:H312_00440"/>